<dbReference type="InterPro" id="IPR012340">
    <property type="entry name" value="NA-bd_OB-fold"/>
</dbReference>
<keyword evidence="10" id="KW-0067">ATP-binding</keyword>
<dbReference type="GO" id="GO:0005524">
    <property type="term" value="F:ATP binding"/>
    <property type="evidence" value="ECO:0007669"/>
    <property type="project" value="UniProtKB-KW"/>
</dbReference>
<dbReference type="GO" id="GO:0006431">
    <property type="term" value="P:methionyl-tRNA aminoacylation"/>
    <property type="evidence" value="ECO:0007669"/>
    <property type="project" value="InterPro"/>
</dbReference>
<evidence type="ECO:0000256" key="14">
    <source>
        <dbReference type="ARBA" id="ARBA00030904"/>
    </source>
</evidence>
<evidence type="ECO:0000256" key="11">
    <source>
        <dbReference type="ARBA" id="ARBA00022884"/>
    </source>
</evidence>
<dbReference type="EMBL" id="MEVV01000025">
    <property type="protein sequence ID" value="OGC62418.1"/>
    <property type="molecule type" value="Genomic_DNA"/>
</dbReference>
<dbReference type="InterPro" id="IPR051270">
    <property type="entry name" value="Tyrosine-tRNA_ligase_regulator"/>
</dbReference>
<comment type="catalytic activity">
    <reaction evidence="15">
        <text>tRNA(Met) + L-methionine + ATP = L-methionyl-tRNA(Met) + AMP + diphosphate</text>
        <dbReference type="Rhea" id="RHEA:13481"/>
        <dbReference type="Rhea" id="RHEA-COMP:9667"/>
        <dbReference type="Rhea" id="RHEA-COMP:9698"/>
        <dbReference type="ChEBI" id="CHEBI:30616"/>
        <dbReference type="ChEBI" id="CHEBI:33019"/>
        <dbReference type="ChEBI" id="CHEBI:57844"/>
        <dbReference type="ChEBI" id="CHEBI:78442"/>
        <dbReference type="ChEBI" id="CHEBI:78530"/>
        <dbReference type="ChEBI" id="CHEBI:456215"/>
        <dbReference type="EC" id="6.1.1.10"/>
    </reaction>
</comment>
<dbReference type="InterPro" id="IPR002547">
    <property type="entry name" value="tRNA-bd_dom"/>
</dbReference>
<dbReference type="Pfam" id="PF01588">
    <property type="entry name" value="tRNA_bind"/>
    <property type="match status" value="1"/>
</dbReference>
<dbReference type="GO" id="GO:0004825">
    <property type="term" value="F:methionine-tRNA ligase activity"/>
    <property type="evidence" value="ECO:0007669"/>
    <property type="project" value="UniProtKB-EC"/>
</dbReference>
<dbReference type="GO" id="GO:0000049">
    <property type="term" value="F:tRNA binding"/>
    <property type="evidence" value="ECO:0007669"/>
    <property type="project" value="UniProtKB-UniRule"/>
</dbReference>
<dbReference type="Gene3D" id="2.40.50.140">
    <property type="entry name" value="Nucleic acid-binding proteins"/>
    <property type="match status" value="1"/>
</dbReference>
<evidence type="ECO:0000313" key="19">
    <source>
        <dbReference type="Proteomes" id="UP000177955"/>
    </source>
</evidence>
<evidence type="ECO:0000256" key="1">
    <source>
        <dbReference type="ARBA" id="ARBA00003314"/>
    </source>
</evidence>
<dbReference type="FunFam" id="2.40.50.140:FF:000042">
    <property type="entry name" value="Methionine--tRNA ligase"/>
    <property type="match status" value="1"/>
</dbReference>
<proteinExistence type="predicted"/>
<comment type="caution">
    <text evidence="18">The sequence shown here is derived from an EMBL/GenBank/DDBJ whole genome shotgun (WGS) entry which is preliminary data.</text>
</comment>
<comment type="function">
    <text evidence="1">Is required not only for elongation of protein synthesis but also for the initiation of all mRNA translation through initiator tRNA(fMet) aminoacylation.</text>
</comment>
<evidence type="ECO:0000313" key="18">
    <source>
        <dbReference type="EMBL" id="OGC62418.1"/>
    </source>
</evidence>
<evidence type="ECO:0000256" key="8">
    <source>
        <dbReference type="ARBA" id="ARBA00022598"/>
    </source>
</evidence>
<evidence type="ECO:0000256" key="7">
    <source>
        <dbReference type="ARBA" id="ARBA00022555"/>
    </source>
</evidence>
<dbReference type="Proteomes" id="UP000177955">
    <property type="component" value="Unassembled WGS sequence"/>
</dbReference>
<gene>
    <name evidence="18" type="ORF">A2399_00185</name>
</gene>
<dbReference type="PANTHER" id="PTHR11586:SF37">
    <property type="entry name" value="TRNA-BINDING DOMAIN-CONTAINING PROTEIN"/>
    <property type="match status" value="1"/>
</dbReference>
<name>A0A1F4VZH2_UNCKA</name>
<dbReference type="PANTHER" id="PTHR11586">
    <property type="entry name" value="TRNA-AMINOACYLATION COFACTOR ARC1 FAMILY MEMBER"/>
    <property type="match status" value="1"/>
</dbReference>
<keyword evidence="8" id="KW-0436">Ligase</keyword>
<evidence type="ECO:0000259" key="17">
    <source>
        <dbReference type="PROSITE" id="PS50886"/>
    </source>
</evidence>
<keyword evidence="13" id="KW-0030">Aminoacyl-tRNA synthetase</keyword>
<protein>
    <recommendedName>
        <fullName evidence="5">Methionine--tRNA ligase</fullName>
        <ecNumber evidence="4">6.1.1.10</ecNumber>
    </recommendedName>
    <alternativeName>
        <fullName evidence="14">Methionyl-tRNA synthetase</fullName>
    </alternativeName>
</protein>
<keyword evidence="7 16" id="KW-0820">tRNA-binding</keyword>
<dbReference type="SUPFAM" id="SSF50249">
    <property type="entry name" value="Nucleic acid-binding proteins"/>
    <property type="match status" value="1"/>
</dbReference>
<evidence type="ECO:0000256" key="12">
    <source>
        <dbReference type="ARBA" id="ARBA00022917"/>
    </source>
</evidence>
<accession>A0A1F4VZH2</accession>
<evidence type="ECO:0000256" key="5">
    <source>
        <dbReference type="ARBA" id="ARBA00018753"/>
    </source>
</evidence>
<dbReference type="AlphaFoldDB" id="A0A1F4VZH2"/>
<reference evidence="18 19" key="1">
    <citation type="journal article" date="2016" name="Nat. Commun.">
        <title>Thousands of microbial genomes shed light on interconnected biogeochemical processes in an aquifer system.</title>
        <authorList>
            <person name="Anantharaman K."/>
            <person name="Brown C.T."/>
            <person name="Hug L.A."/>
            <person name="Sharon I."/>
            <person name="Castelle C.J."/>
            <person name="Probst A.J."/>
            <person name="Thomas B.C."/>
            <person name="Singh A."/>
            <person name="Wilkins M.J."/>
            <person name="Karaoz U."/>
            <person name="Brodie E.L."/>
            <person name="Williams K.H."/>
            <person name="Hubbard S.S."/>
            <person name="Banfield J.F."/>
        </authorList>
    </citation>
    <scope>NUCLEOTIDE SEQUENCE [LARGE SCALE GENOMIC DNA]</scope>
</reference>
<evidence type="ECO:0000256" key="16">
    <source>
        <dbReference type="PROSITE-ProRule" id="PRU00209"/>
    </source>
</evidence>
<keyword evidence="9" id="KW-0547">Nucleotide-binding</keyword>
<feature type="domain" description="TRNA-binding" evidence="17">
    <location>
        <begin position="17"/>
        <end position="121"/>
    </location>
</feature>
<dbReference type="CDD" id="cd02800">
    <property type="entry name" value="tRNA_bind_EcMetRS_like"/>
    <property type="match status" value="1"/>
</dbReference>
<dbReference type="GO" id="GO:0005737">
    <property type="term" value="C:cytoplasm"/>
    <property type="evidence" value="ECO:0007669"/>
    <property type="project" value="UniProtKB-SubCell"/>
</dbReference>
<evidence type="ECO:0000256" key="15">
    <source>
        <dbReference type="ARBA" id="ARBA00047364"/>
    </source>
</evidence>
<evidence type="ECO:0000256" key="3">
    <source>
        <dbReference type="ARBA" id="ARBA00011738"/>
    </source>
</evidence>
<evidence type="ECO:0000256" key="9">
    <source>
        <dbReference type="ARBA" id="ARBA00022741"/>
    </source>
</evidence>
<evidence type="ECO:0000256" key="6">
    <source>
        <dbReference type="ARBA" id="ARBA00022490"/>
    </source>
</evidence>
<organism evidence="18 19">
    <name type="scientific">candidate division WWE3 bacterium RIFOXYB1_FULL_42_27</name>
    <dbReference type="NCBI Taxonomy" id="1802638"/>
    <lineage>
        <taxon>Bacteria</taxon>
        <taxon>Katanobacteria</taxon>
    </lineage>
</organism>
<comment type="subunit">
    <text evidence="3">Homodimer.</text>
</comment>
<evidence type="ECO:0000256" key="10">
    <source>
        <dbReference type="ARBA" id="ARBA00022840"/>
    </source>
</evidence>
<dbReference type="PROSITE" id="PS50886">
    <property type="entry name" value="TRBD"/>
    <property type="match status" value="1"/>
</dbReference>
<comment type="subcellular location">
    <subcellularLocation>
        <location evidence="2">Cytoplasm</location>
    </subcellularLocation>
</comment>
<dbReference type="EC" id="6.1.1.10" evidence="4"/>
<evidence type="ECO:0000256" key="13">
    <source>
        <dbReference type="ARBA" id="ARBA00023146"/>
    </source>
</evidence>
<evidence type="ECO:0000256" key="2">
    <source>
        <dbReference type="ARBA" id="ARBA00004496"/>
    </source>
</evidence>
<evidence type="ECO:0000256" key="4">
    <source>
        <dbReference type="ARBA" id="ARBA00012838"/>
    </source>
</evidence>
<keyword evidence="12" id="KW-0648">Protein biosynthesis</keyword>
<sequence length="121" mass="13578">MEQNKQGTVKPEITYEDFSKLDIRAGTVLSAERVEGSEKLIRLQVDFGPEIGQKQIMTGLLKWYKPESFVGLQTTFIVNLPPRKMMGLMSEGMILALGLSDEEKPALLKPKRKVKNGEGVR</sequence>
<keyword evidence="6" id="KW-0963">Cytoplasm</keyword>
<dbReference type="InterPro" id="IPR004495">
    <property type="entry name" value="Met-tRNA-synth_bsu_C"/>
</dbReference>
<keyword evidence="11 16" id="KW-0694">RNA-binding</keyword>